<dbReference type="PROSITE" id="PS51257">
    <property type="entry name" value="PROKAR_LIPOPROTEIN"/>
    <property type="match status" value="1"/>
</dbReference>
<evidence type="ECO:0000256" key="1">
    <source>
        <dbReference type="SAM" id="Phobius"/>
    </source>
</evidence>
<feature type="transmembrane region" description="Helical" evidence="1">
    <location>
        <begin position="6"/>
        <end position="23"/>
    </location>
</feature>
<evidence type="ECO:0000259" key="2">
    <source>
        <dbReference type="PROSITE" id="PS51724"/>
    </source>
</evidence>
<reference evidence="3 4" key="1">
    <citation type="submission" date="2021-11" db="EMBL/GenBank/DDBJ databases">
        <title>Aliifidinibius sp. nov., a new bacterium isolated from saline soil.</title>
        <authorList>
            <person name="Galisteo C."/>
            <person name="De La Haba R."/>
            <person name="Sanchez-Porro C."/>
            <person name="Ventosa A."/>
        </authorList>
    </citation>
    <scope>NUCLEOTIDE SEQUENCE [LARGE SCALE GENOMIC DNA]</scope>
    <source>
        <strain evidence="3 4">KACC 190600</strain>
    </source>
</reference>
<gene>
    <name evidence="3" type="ORF">LQ318_02970</name>
</gene>
<dbReference type="RefSeq" id="WP_265787396.1">
    <property type="nucleotide sequence ID" value="NZ_BAABRS010000001.1"/>
</dbReference>
<name>A0ABT3PVM7_9BACT</name>
<dbReference type="InterPro" id="IPR007730">
    <property type="entry name" value="SPOR-like_dom"/>
</dbReference>
<sequence>MKTFSGYLYLTIAIAFMVLLTSCSTMRPSGNDSGGPDLEDEEVSTEEDMEALERLLTQHRSSLADINETNEELEIPPIFTQNPEDSAISNPYQGFRVQLISTRNVETADSVATEFEDWVQEEVPQYQAPTYVFFKQPYYRVHVGDFQSRSKAIGFTRLVKKGYPEAWMVPDRIDPANVPADSVSFAAEDSSETSINDYQLN</sequence>
<keyword evidence="1" id="KW-0812">Transmembrane</keyword>
<dbReference type="Proteomes" id="UP001207337">
    <property type="component" value="Unassembled WGS sequence"/>
</dbReference>
<comment type="caution">
    <text evidence="3">The sequence shown here is derived from an EMBL/GenBank/DDBJ whole genome shotgun (WGS) entry which is preliminary data.</text>
</comment>
<protein>
    <submittedName>
        <fullName evidence="3">SPOR domain-containing protein</fullName>
    </submittedName>
</protein>
<evidence type="ECO:0000313" key="4">
    <source>
        <dbReference type="Proteomes" id="UP001207337"/>
    </source>
</evidence>
<proteinExistence type="predicted"/>
<keyword evidence="1" id="KW-1133">Transmembrane helix</keyword>
<feature type="domain" description="SPOR" evidence="2">
    <location>
        <begin position="89"/>
        <end position="175"/>
    </location>
</feature>
<dbReference type="InterPro" id="IPR036680">
    <property type="entry name" value="SPOR-like_sf"/>
</dbReference>
<evidence type="ECO:0000313" key="3">
    <source>
        <dbReference type="EMBL" id="MCW9711856.1"/>
    </source>
</evidence>
<dbReference type="SUPFAM" id="SSF110997">
    <property type="entry name" value="Sporulation related repeat"/>
    <property type="match status" value="1"/>
</dbReference>
<dbReference type="PROSITE" id="PS51724">
    <property type="entry name" value="SPOR"/>
    <property type="match status" value="1"/>
</dbReference>
<organism evidence="3 4">
    <name type="scientific">Fodinibius salicampi</name>
    <dbReference type="NCBI Taxonomy" id="1920655"/>
    <lineage>
        <taxon>Bacteria</taxon>
        <taxon>Pseudomonadati</taxon>
        <taxon>Balneolota</taxon>
        <taxon>Balneolia</taxon>
        <taxon>Balneolales</taxon>
        <taxon>Balneolaceae</taxon>
        <taxon>Fodinibius</taxon>
    </lineage>
</organism>
<dbReference type="Pfam" id="PF05036">
    <property type="entry name" value="SPOR"/>
    <property type="match status" value="1"/>
</dbReference>
<keyword evidence="1" id="KW-0472">Membrane</keyword>
<dbReference type="EMBL" id="JAJNDC010000001">
    <property type="protein sequence ID" value="MCW9711856.1"/>
    <property type="molecule type" value="Genomic_DNA"/>
</dbReference>
<accession>A0ABT3PVM7</accession>
<dbReference type="Gene3D" id="3.30.70.1070">
    <property type="entry name" value="Sporulation related repeat"/>
    <property type="match status" value="1"/>
</dbReference>
<keyword evidence="4" id="KW-1185">Reference proteome</keyword>